<feature type="domain" description="Flavin reductase like" evidence="2">
    <location>
        <begin position="10"/>
        <end position="154"/>
    </location>
</feature>
<dbReference type="InterPro" id="IPR012349">
    <property type="entry name" value="Split_barrel_FMN-bd"/>
</dbReference>
<dbReference type="GO" id="GO:0010181">
    <property type="term" value="F:FMN binding"/>
    <property type="evidence" value="ECO:0007669"/>
    <property type="project" value="InterPro"/>
</dbReference>
<evidence type="ECO:0000259" key="2">
    <source>
        <dbReference type="SMART" id="SM00903"/>
    </source>
</evidence>
<dbReference type="InterPro" id="IPR050268">
    <property type="entry name" value="NADH-dep_flavin_reductase"/>
</dbReference>
<evidence type="ECO:0000313" key="3">
    <source>
        <dbReference type="EMBL" id="RCL38472.1"/>
    </source>
</evidence>
<dbReference type="AlphaFoldDB" id="A0A368BNQ0"/>
<dbReference type="EMBL" id="QOPC01000010">
    <property type="protein sequence ID" value="RCL38472.1"/>
    <property type="molecule type" value="Genomic_DNA"/>
</dbReference>
<dbReference type="Pfam" id="PF01613">
    <property type="entry name" value="Flavin_Reduct"/>
    <property type="match status" value="1"/>
</dbReference>
<comment type="caution">
    <text evidence="3">The sequence shown here is derived from an EMBL/GenBank/DDBJ whole genome shotgun (WGS) entry which is preliminary data.</text>
</comment>
<keyword evidence="1" id="KW-0560">Oxidoreductase</keyword>
<sequence length="154" mass="17050">MPKEQFLIAMRFLAASVSIISAKDSSGKSYAMTASSVTSLTIDPPSILFCVNKEASIHDVLEKNEPLCVNILSKAQQEISNLCSSKKLESQRFKNDFWDVSNTPFLKNSQSNIFCIVDETISYHSHKIVIASVLKANSAKEFNTLMYADGGYLN</sequence>
<name>A0A368BNQ0_9GAMM</name>
<evidence type="ECO:0000256" key="1">
    <source>
        <dbReference type="ARBA" id="ARBA00023002"/>
    </source>
</evidence>
<accession>A0A368BNQ0</accession>
<evidence type="ECO:0000313" key="4">
    <source>
        <dbReference type="Proteomes" id="UP000253032"/>
    </source>
</evidence>
<dbReference type="PANTHER" id="PTHR30466:SF1">
    <property type="entry name" value="FMN REDUCTASE (NADH) RUTF"/>
    <property type="match status" value="1"/>
</dbReference>
<proteinExistence type="predicted"/>
<protein>
    <submittedName>
        <fullName evidence="3">Flavin reductase</fullName>
    </submittedName>
</protein>
<dbReference type="SMART" id="SM00903">
    <property type="entry name" value="Flavin_Reduct"/>
    <property type="match status" value="1"/>
</dbReference>
<gene>
    <name evidence="3" type="ORF">DBW98_02470</name>
</gene>
<dbReference type="Gene3D" id="2.30.110.10">
    <property type="entry name" value="Electron Transport, Fmn-binding Protein, Chain A"/>
    <property type="match status" value="1"/>
</dbReference>
<organism evidence="3 4">
    <name type="scientific">SAR86 cluster bacterium</name>
    <dbReference type="NCBI Taxonomy" id="2030880"/>
    <lineage>
        <taxon>Bacteria</taxon>
        <taxon>Pseudomonadati</taxon>
        <taxon>Pseudomonadota</taxon>
        <taxon>Gammaproteobacteria</taxon>
        <taxon>SAR86 cluster</taxon>
    </lineage>
</organism>
<reference evidence="3 4" key="1">
    <citation type="journal article" date="2018" name="Microbiome">
        <title>Fine metagenomic profile of the Mediterranean stratified and mixed water columns revealed by assembly and recruitment.</title>
        <authorList>
            <person name="Haro-Moreno J.M."/>
            <person name="Lopez-Perez M."/>
            <person name="De La Torre J.R."/>
            <person name="Picazo A."/>
            <person name="Camacho A."/>
            <person name="Rodriguez-Valera F."/>
        </authorList>
    </citation>
    <scope>NUCLEOTIDE SEQUENCE [LARGE SCALE GENOMIC DNA]</scope>
    <source>
        <strain evidence="3">MED-G84</strain>
    </source>
</reference>
<dbReference type="Proteomes" id="UP000253032">
    <property type="component" value="Unassembled WGS sequence"/>
</dbReference>
<dbReference type="SUPFAM" id="SSF50475">
    <property type="entry name" value="FMN-binding split barrel"/>
    <property type="match status" value="1"/>
</dbReference>
<dbReference type="PANTHER" id="PTHR30466">
    <property type="entry name" value="FLAVIN REDUCTASE"/>
    <property type="match status" value="1"/>
</dbReference>
<dbReference type="GO" id="GO:0042602">
    <property type="term" value="F:riboflavin reductase (NADPH) activity"/>
    <property type="evidence" value="ECO:0007669"/>
    <property type="project" value="TreeGrafter"/>
</dbReference>
<dbReference type="InterPro" id="IPR002563">
    <property type="entry name" value="Flavin_Rdtase-like_dom"/>
</dbReference>